<dbReference type="InterPro" id="IPR010291">
    <property type="entry name" value="Ion_channel_UNC-93"/>
</dbReference>
<feature type="transmembrane region" description="Helical" evidence="5">
    <location>
        <begin position="236"/>
        <end position="256"/>
    </location>
</feature>
<dbReference type="Proteomes" id="UP000829685">
    <property type="component" value="Unassembled WGS sequence"/>
</dbReference>
<feature type="transmembrane region" description="Helical" evidence="5">
    <location>
        <begin position="21"/>
        <end position="40"/>
    </location>
</feature>
<dbReference type="SUPFAM" id="SSF103473">
    <property type="entry name" value="MFS general substrate transporter"/>
    <property type="match status" value="1"/>
</dbReference>
<evidence type="ECO:0000256" key="5">
    <source>
        <dbReference type="SAM" id="Phobius"/>
    </source>
</evidence>
<evidence type="ECO:0000256" key="3">
    <source>
        <dbReference type="ARBA" id="ARBA00022989"/>
    </source>
</evidence>
<accession>A0A9Q0ARY2</accession>
<evidence type="ECO:0008006" key="8">
    <source>
        <dbReference type="Google" id="ProtNLM"/>
    </source>
</evidence>
<keyword evidence="7" id="KW-1185">Reference proteome</keyword>
<dbReference type="EMBL" id="JAFIMR010000009">
    <property type="protein sequence ID" value="KAI1874481.1"/>
    <property type="molecule type" value="Genomic_DNA"/>
</dbReference>
<dbReference type="PANTHER" id="PTHR23294">
    <property type="entry name" value="ET TRANSLATION PRODUCT-RELATED"/>
    <property type="match status" value="1"/>
</dbReference>
<evidence type="ECO:0000313" key="6">
    <source>
        <dbReference type="EMBL" id="KAI1874481.1"/>
    </source>
</evidence>
<keyword evidence="2 5" id="KW-0812">Transmembrane</keyword>
<feature type="transmembrane region" description="Helical" evidence="5">
    <location>
        <begin position="52"/>
        <end position="75"/>
    </location>
</feature>
<proteinExistence type="predicted"/>
<feature type="transmembrane region" description="Helical" evidence="5">
    <location>
        <begin position="82"/>
        <end position="102"/>
    </location>
</feature>
<feature type="transmembrane region" description="Helical" evidence="5">
    <location>
        <begin position="108"/>
        <end position="133"/>
    </location>
</feature>
<sequence>MAPAASTHLASWSTKPSTQNFIAGVGVAFSAGVFTSLNLLGAGGANLEQSHVIQTANAILSSVWFFSACSGGTYLRFLGPGLTMGLGISTFAIYVGSLWYYGITGQKAFTLIAGAVIGLGAGAVFITSGYISVAYSRNHNRGKFVAIQQTLQATGTIICSIVPVIINKDNSIRATTPAAIYITYIVIVLASALLAFITLRRAHQVHGMGLDSTSETNKGVWTALKGNIRVFKETKLLLLLPTFFSAGSFLIYLGSVNVFNNTLRARSLLSFVALVVQIPFGHLLHLILDNCKWSRRTRGLAGLSFVDIPLSIAWIWEIVLARTYDRQSAPAPIDWVDSEFGLTMVLLCYELDCLGPLAILGPLRGFLAAGEAICFGIDAAGLNYLAFAGVIFAFYAIGVAILAFFAIFYIQDDDDLPKGRTFSHETKDEGPSSQQNVTNLTGFGQQSTQVAQQSLGMINKT</sequence>
<feature type="transmembrane region" description="Helical" evidence="5">
    <location>
        <begin position="268"/>
        <end position="288"/>
    </location>
</feature>
<dbReference type="InterPro" id="IPR051617">
    <property type="entry name" value="UNC-93-like_regulator"/>
</dbReference>
<feature type="transmembrane region" description="Helical" evidence="5">
    <location>
        <begin position="145"/>
        <end position="166"/>
    </location>
</feature>
<gene>
    <name evidence="6" type="ORF">JX265_004689</name>
</gene>
<feature type="transmembrane region" description="Helical" evidence="5">
    <location>
        <begin position="300"/>
        <end position="320"/>
    </location>
</feature>
<dbReference type="Pfam" id="PF05978">
    <property type="entry name" value="UNC-93"/>
    <property type="match status" value="1"/>
</dbReference>
<evidence type="ECO:0000313" key="7">
    <source>
        <dbReference type="Proteomes" id="UP000829685"/>
    </source>
</evidence>
<dbReference type="GO" id="GO:0016020">
    <property type="term" value="C:membrane"/>
    <property type="evidence" value="ECO:0007669"/>
    <property type="project" value="UniProtKB-SubCell"/>
</dbReference>
<keyword evidence="4 5" id="KW-0472">Membrane</keyword>
<organism evidence="6 7">
    <name type="scientific">Neoarthrinium moseri</name>
    <dbReference type="NCBI Taxonomy" id="1658444"/>
    <lineage>
        <taxon>Eukaryota</taxon>
        <taxon>Fungi</taxon>
        <taxon>Dikarya</taxon>
        <taxon>Ascomycota</taxon>
        <taxon>Pezizomycotina</taxon>
        <taxon>Sordariomycetes</taxon>
        <taxon>Xylariomycetidae</taxon>
        <taxon>Amphisphaeriales</taxon>
        <taxon>Apiosporaceae</taxon>
        <taxon>Neoarthrinium</taxon>
    </lineage>
</organism>
<feature type="transmembrane region" description="Helical" evidence="5">
    <location>
        <begin position="178"/>
        <end position="199"/>
    </location>
</feature>
<name>A0A9Q0ARY2_9PEZI</name>
<evidence type="ECO:0000256" key="1">
    <source>
        <dbReference type="ARBA" id="ARBA00004141"/>
    </source>
</evidence>
<dbReference type="InterPro" id="IPR036259">
    <property type="entry name" value="MFS_trans_sf"/>
</dbReference>
<evidence type="ECO:0000256" key="2">
    <source>
        <dbReference type="ARBA" id="ARBA00022692"/>
    </source>
</evidence>
<dbReference type="AlphaFoldDB" id="A0A9Q0ARY2"/>
<reference evidence="6" key="1">
    <citation type="submission" date="2021-03" db="EMBL/GenBank/DDBJ databases">
        <title>Revisited historic fungal species revealed as producer of novel bioactive compounds through whole genome sequencing and comparative genomics.</title>
        <authorList>
            <person name="Vignolle G.A."/>
            <person name="Hochenegger N."/>
            <person name="Mach R.L."/>
            <person name="Mach-Aigner A.R."/>
            <person name="Javad Rahimi M."/>
            <person name="Salim K.A."/>
            <person name="Chan C.M."/>
            <person name="Lim L.B.L."/>
            <person name="Cai F."/>
            <person name="Druzhinina I.S."/>
            <person name="U'Ren J.M."/>
            <person name="Derntl C."/>
        </authorList>
    </citation>
    <scope>NUCLEOTIDE SEQUENCE</scope>
    <source>
        <strain evidence="6">TUCIM 5799</strain>
    </source>
</reference>
<dbReference type="PANTHER" id="PTHR23294:SF59">
    <property type="entry name" value="UNC93-LIKE PROTEIN C922.05C"/>
    <property type="match status" value="1"/>
</dbReference>
<evidence type="ECO:0000256" key="4">
    <source>
        <dbReference type="ARBA" id="ARBA00023136"/>
    </source>
</evidence>
<comment type="caution">
    <text evidence="6">The sequence shown here is derived from an EMBL/GenBank/DDBJ whole genome shotgun (WGS) entry which is preliminary data.</text>
</comment>
<feature type="transmembrane region" description="Helical" evidence="5">
    <location>
        <begin position="392"/>
        <end position="410"/>
    </location>
</feature>
<comment type="subcellular location">
    <subcellularLocation>
        <location evidence="1">Membrane</location>
        <topology evidence="1">Multi-pass membrane protein</topology>
    </subcellularLocation>
</comment>
<keyword evidence="3 5" id="KW-1133">Transmembrane helix</keyword>
<protein>
    <recommendedName>
        <fullName evidence="8">MFS general substrate transporter</fullName>
    </recommendedName>
</protein>